<dbReference type="SMART" id="SM00354">
    <property type="entry name" value="HTH_LACI"/>
    <property type="match status" value="1"/>
</dbReference>
<protein>
    <submittedName>
        <fullName evidence="5">LacI family transcriptional regulator</fullName>
    </submittedName>
</protein>
<dbReference type="GO" id="GO:0000976">
    <property type="term" value="F:transcription cis-regulatory region binding"/>
    <property type="evidence" value="ECO:0007669"/>
    <property type="project" value="TreeGrafter"/>
</dbReference>
<gene>
    <name evidence="5" type="ORF">D7Z96_06210</name>
</gene>
<evidence type="ECO:0000313" key="5">
    <source>
        <dbReference type="EMBL" id="RKO25398.1"/>
    </source>
</evidence>
<comment type="caution">
    <text evidence="5">The sequence shown here is derived from an EMBL/GenBank/DDBJ whole genome shotgun (WGS) entry which is preliminary data.</text>
</comment>
<dbReference type="GO" id="GO:0003700">
    <property type="term" value="F:DNA-binding transcription factor activity"/>
    <property type="evidence" value="ECO:0007669"/>
    <property type="project" value="TreeGrafter"/>
</dbReference>
<accession>A0A3B0G0D6</accession>
<dbReference type="InterPro" id="IPR046335">
    <property type="entry name" value="LacI/GalR-like_sensor"/>
</dbReference>
<dbReference type="PANTHER" id="PTHR30146:SF109">
    <property type="entry name" value="HTH-TYPE TRANSCRIPTIONAL REGULATOR GALS"/>
    <property type="match status" value="1"/>
</dbReference>
<dbReference type="InterPro" id="IPR000843">
    <property type="entry name" value="HTH_LacI"/>
</dbReference>
<dbReference type="PROSITE" id="PS50932">
    <property type="entry name" value="HTH_LACI_2"/>
    <property type="match status" value="1"/>
</dbReference>
<dbReference type="RefSeq" id="WP_013601970.1">
    <property type="nucleotide sequence ID" value="NZ_RBNH01000004.1"/>
</dbReference>
<organism evidence="5 6">
    <name type="scientific">Pseudarthrobacter phenanthrenivorans</name>
    <name type="common">Arthrobacter phenanthrenivorans</name>
    <dbReference type="NCBI Taxonomy" id="361575"/>
    <lineage>
        <taxon>Bacteria</taxon>
        <taxon>Bacillati</taxon>
        <taxon>Actinomycetota</taxon>
        <taxon>Actinomycetes</taxon>
        <taxon>Micrococcales</taxon>
        <taxon>Micrococcaceae</taxon>
        <taxon>Pseudarthrobacter</taxon>
    </lineage>
</organism>
<dbReference type="CDD" id="cd01392">
    <property type="entry name" value="HTH_LacI"/>
    <property type="match status" value="1"/>
</dbReference>
<dbReference type="Pfam" id="PF00356">
    <property type="entry name" value="LacI"/>
    <property type="match status" value="1"/>
</dbReference>
<evidence type="ECO:0000256" key="3">
    <source>
        <dbReference type="ARBA" id="ARBA00023163"/>
    </source>
</evidence>
<keyword evidence="2" id="KW-0238">DNA-binding</keyword>
<name>A0A3B0G0D6_PSEPS</name>
<evidence type="ECO:0000256" key="2">
    <source>
        <dbReference type="ARBA" id="ARBA00023125"/>
    </source>
</evidence>
<dbReference type="Proteomes" id="UP000273159">
    <property type="component" value="Unassembled WGS sequence"/>
</dbReference>
<feature type="domain" description="HTH lacI-type" evidence="4">
    <location>
        <begin position="5"/>
        <end position="59"/>
    </location>
</feature>
<dbReference type="Gene3D" id="3.40.50.2300">
    <property type="match status" value="2"/>
</dbReference>
<dbReference type="Gene3D" id="1.10.260.40">
    <property type="entry name" value="lambda repressor-like DNA-binding domains"/>
    <property type="match status" value="1"/>
</dbReference>
<keyword evidence="1" id="KW-0805">Transcription regulation</keyword>
<dbReference type="SUPFAM" id="SSF47413">
    <property type="entry name" value="lambda repressor-like DNA-binding domains"/>
    <property type="match status" value="1"/>
</dbReference>
<evidence type="ECO:0000256" key="1">
    <source>
        <dbReference type="ARBA" id="ARBA00023015"/>
    </source>
</evidence>
<evidence type="ECO:0000259" key="4">
    <source>
        <dbReference type="PROSITE" id="PS50932"/>
    </source>
</evidence>
<proteinExistence type="predicted"/>
<dbReference type="OMA" id="HERIAWI"/>
<sequence length="342" mass="36506">MASRVTIVDLANQLGVSRQTISNVLNAPHRVKEETRIRVARAIEESGYRPNAAARQLRNHVSKNVGMRLQPAGNGISGTVLTGFLYGLTEAAHSHGYRVTLYCADSDEEEISRYEELVTEADLDGFILTATHHGDQRAAWLAQRGIPFVAFGRPWDSGRDVSDAGHSWVDVDGRSGTREATEHLIAAGHRRIGYIGWPNGSGVGGDRRSGWLEAMTEHFGTEDPAPLIYAGEDTAASGSSGAATLLARGATAFVCASDSLALGASAYLRQSDQPALASAVVGFDNTPVAAAVGLSSVSQPVESAAAEVMRLLLGHLNSPTAEPQHVLLRPRLELRDLQPFNH</sequence>
<dbReference type="PANTHER" id="PTHR30146">
    <property type="entry name" value="LACI-RELATED TRANSCRIPTIONAL REPRESSOR"/>
    <property type="match status" value="1"/>
</dbReference>
<dbReference type="InterPro" id="IPR028082">
    <property type="entry name" value="Peripla_BP_I"/>
</dbReference>
<dbReference type="SUPFAM" id="SSF53822">
    <property type="entry name" value="Periplasmic binding protein-like I"/>
    <property type="match status" value="1"/>
</dbReference>
<evidence type="ECO:0000313" key="6">
    <source>
        <dbReference type="Proteomes" id="UP000273159"/>
    </source>
</evidence>
<reference evidence="5 6" key="1">
    <citation type="submission" date="2018-10" db="EMBL/GenBank/DDBJ databases">
        <title>Genome-guide identification and characterization of bacteria that degrade polycyclic aromatic hydrocarbons and resist hexavalent chromium simultaneously.</title>
        <authorList>
            <person name="Feng H."/>
        </authorList>
    </citation>
    <scope>NUCLEOTIDE SEQUENCE [LARGE SCALE GENOMIC DNA]</scope>
    <source>
        <strain evidence="5 6">J015</strain>
    </source>
</reference>
<dbReference type="AlphaFoldDB" id="A0A3B0G0D6"/>
<dbReference type="Pfam" id="PF13377">
    <property type="entry name" value="Peripla_BP_3"/>
    <property type="match status" value="1"/>
</dbReference>
<dbReference type="InterPro" id="IPR010982">
    <property type="entry name" value="Lambda_DNA-bd_dom_sf"/>
</dbReference>
<keyword evidence="3" id="KW-0804">Transcription</keyword>
<reference evidence="6" key="2">
    <citation type="submission" date="2018-10" db="EMBL/GenBank/DDBJ databases">
        <authorList>
            <person name="Wang Y."/>
            <person name="Wang J."/>
            <person name="Yang X."/>
            <person name="Wang Z."/>
            <person name="Huang Y."/>
        </authorList>
    </citation>
    <scope>NUCLEOTIDE SEQUENCE [LARGE SCALE GENOMIC DNA]</scope>
    <source>
        <strain evidence="6">J015</strain>
    </source>
</reference>
<dbReference type="EMBL" id="RBNH01000004">
    <property type="protein sequence ID" value="RKO25398.1"/>
    <property type="molecule type" value="Genomic_DNA"/>
</dbReference>